<comment type="caution">
    <text evidence="1">The sequence shown here is derived from an EMBL/GenBank/DDBJ whole genome shotgun (WGS) entry which is preliminary data.</text>
</comment>
<reference evidence="1 2" key="1">
    <citation type="journal article" date="2023" name="Genes (Basel)">
        <title>Chromosome-Level Genome Assembly and Circadian Gene Repertoire of the Patagonia Blennie Eleginops maclovinus-The Closest Ancestral Proxy of Antarctic Cryonotothenioids.</title>
        <authorList>
            <person name="Cheng C.C."/>
            <person name="Rivera-Colon A.G."/>
            <person name="Minhas B.F."/>
            <person name="Wilson L."/>
            <person name="Rayamajhi N."/>
            <person name="Vargas-Chacoff L."/>
            <person name="Catchen J.M."/>
        </authorList>
    </citation>
    <scope>NUCLEOTIDE SEQUENCE [LARGE SCALE GENOMIC DNA]</scope>
    <source>
        <strain evidence="1">JMC-PN-2008</strain>
    </source>
</reference>
<keyword evidence="2" id="KW-1185">Reference proteome</keyword>
<reference evidence="1 2" key="2">
    <citation type="journal article" date="2023" name="Mol. Biol. Evol.">
        <title>Genomics of Secondarily Temperate Adaptation in the Only Non-Antarctic Icefish.</title>
        <authorList>
            <person name="Rivera-Colon A.G."/>
            <person name="Rayamajhi N."/>
            <person name="Minhas B.F."/>
            <person name="Madrigal G."/>
            <person name="Bilyk K.T."/>
            <person name="Yoon V."/>
            <person name="Hune M."/>
            <person name="Gregory S."/>
            <person name="Cheng C.H.C."/>
            <person name="Catchen J.M."/>
        </authorList>
    </citation>
    <scope>NUCLEOTIDE SEQUENCE [LARGE SCALE GENOMIC DNA]</scope>
    <source>
        <strain evidence="1">JMC-PN-2008</strain>
    </source>
</reference>
<gene>
    <name evidence="1" type="ORF">PBY51_003354</name>
</gene>
<proteinExistence type="predicted"/>
<evidence type="ECO:0000313" key="2">
    <source>
        <dbReference type="Proteomes" id="UP001346869"/>
    </source>
</evidence>
<dbReference type="AlphaFoldDB" id="A0AAN8AKA9"/>
<dbReference type="Proteomes" id="UP001346869">
    <property type="component" value="Unassembled WGS sequence"/>
</dbReference>
<organism evidence="1 2">
    <name type="scientific">Eleginops maclovinus</name>
    <name type="common">Patagonian blennie</name>
    <name type="synonym">Eleginus maclovinus</name>
    <dbReference type="NCBI Taxonomy" id="56733"/>
    <lineage>
        <taxon>Eukaryota</taxon>
        <taxon>Metazoa</taxon>
        <taxon>Chordata</taxon>
        <taxon>Craniata</taxon>
        <taxon>Vertebrata</taxon>
        <taxon>Euteleostomi</taxon>
        <taxon>Actinopterygii</taxon>
        <taxon>Neopterygii</taxon>
        <taxon>Teleostei</taxon>
        <taxon>Neoteleostei</taxon>
        <taxon>Acanthomorphata</taxon>
        <taxon>Eupercaria</taxon>
        <taxon>Perciformes</taxon>
        <taxon>Notothenioidei</taxon>
        <taxon>Eleginopidae</taxon>
        <taxon>Eleginops</taxon>
    </lineage>
</organism>
<accession>A0AAN8AKA9</accession>
<dbReference type="EMBL" id="JAUZQC010000015">
    <property type="protein sequence ID" value="KAK5859274.1"/>
    <property type="molecule type" value="Genomic_DNA"/>
</dbReference>
<evidence type="ECO:0000313" key="1">
    <source>
        <dbReference type="EMBL" id="KAK5859274.1"/>
    </source>
</evidence>
<sequence>MLLIEFLLVICSFQVSKKKHRKLLPHLLRPWEEEVKCHSFRQQAEEKEASESHLIRREAGRTEGLRPVRLLQRGTGRREGLRLTVQALPFSQHTPP</sequence>
<protein>
    <submittedName>
        <fullName evidence="1">Uncharacterized protein</fullName>
    </submittedName>
</protein>
<name>A0AAN8AKA9_ELEMC</name>